<dbReference type="RefSeq" id="WP_057647964.1">
    <property type="nucleotide sequence ID" value="NZ_LLXU01000101.1"/>
</dbReference>
<feature type="transmembrane region" description="Helical" evidence="1">
    <location>
        <begin position="67"/>
        <end position="84"/>
    </location>
</feature>
<dbReference type="AlphaFoldDB" id="A0A0R0A533"/>
<keyword evidence="3" id="KW-1185">Reference proteome</keyword>
<organism evidence="2 3">
    <name type="scientific">Stenotrophomonas panacihumi</name>
    <dbReference type="NCBI Taxonomy" id="676599"/>
    <lineage>
        <taxon>Bacteria</taxon>
        <taxon>Pseudomonadati</taxon>
        <taxon>Pseudomonadota</taxon>
        <taxon>Gammaproteobacteria</taxon>
        <taxon>Lysobacterales</taxon>
        <taxon>Lysobacteraceae</taxon>
        <taxon>Stenotrophomonas</taxon>
    </lineage>
</organism>
<dbReference type="EMBL" id="LLXU01000101">
    <property type="protein sequence ID" value="KRG40093.1"/>
    <property type="molecule type" value="Genomic_DNA"/>
</dbReference>
<sequence length="144" mass="15661">MRNLLSIAFGVSIWALLQWGRHDPGIVVSVSNLELYVERITTIYAREVLELIVPWLLVGITARSRPILCGAVAAAVAALIFSWSRYHWSDGHLAEQVMTSLCMAVLRSFFGMAGAALGVALVSYSCGARGRADLPSGTQERRGQ</sequence>
<reference evidence="2 3" key="1">
    <citation type="submission" date="2015-10" db="EMBL/GenBank/DDBJ databases">
        <title>Genome sequencing and analysis of members of genus Stenotrophomonas.</title>
        <authorList>
            <person name="Patil P.P."/>
            <person name="Midha S."/>
            <person name="Patil P.B."/>
        </authorList>
    </citation>
    <scope>NUCLEOTIDE SEQUENCE [LARGE SCALE GENOMIC DNA]</scope>
    <source>
        <strain evidence="2 3">JCM 16536</strain>
    </source>
</reference>
<keyword evidence="1" id="KW-0812">Transmembrane</keyword>
<gene>
    <name evidence="2" type="ORF">ARC20_13355</name>
</gene>
<evidence type="ECO:0000313" key="2">
    <source>
        <dbReference type="EMBL" id="KRG40093.1"/>
    </source>
</evidence>
<name>A0A0R0A533_9GAMM</name>
<feature type="transmembrane region" description="Helical" evidence="1">
    <location>
        <begin position="104"/>
        <end position="124"/>
    </location>
</feature>
<proteinExistence type="predicted"/>
<keyword evidence="1" id="KW-0472">Membrane</keyword>
<keyword evidence="1" id="KW-1133">Transmembrane helix</keyword>
<accession>A0A0R0A533</accession>
<comment type="caution">
    <text evidence="2">The sequence shown here is derived from an EMBL/GenBank/DDBJ whole genome shotgun (WGS) entry which is preliminary data.</text>
</comment>
<protein>
    <submittedName>
        <fullName evidence="2">Uncharacterized protein</fullName>
    </submittedName>
</protein>
<dbReference type="Proteomes" id="UP000051802">
    <property type="component" value="Unassembled WGS sequence"/>
</dbReference>
<evidence type="ECO:0000256" key="1">
    <source>
        <dbReference type="SAM" id="Phobius"/>
    </source>
</evidence>
<evidence type="ECO:0000313" key="3">
    <source>
        <dbReference type="Proteomes" id="UP000051802"/>
    </source>
</evidence>